<dbReference type="InterPro" id="IPR032675">
    <property type="entry name" value="LRR_dom_sf"/>
</dbReference>
<evidence type="ECO:0000313" key="4">
    <source>
        <dbReference type="EMBL" id="PNF27976.1"/>
    </source>
</evidence>
<dbReference type="InterPro" id="IPR050836">
    <property type="entry name" value="SDS22/Internalin_LRR"/>
</dbReference>
<dbReference type="PANTHER" id="PTHR46652:SF3">
    <property type="entry name" value="LEUCINE-RICH REPEAT-CONTAINING PROTEIN 9"/>
    <property type="match status" value="1"/>
</dbReference>
<evidence type="ECO:0000313" key="5">
    <source>
        <dbReference type="Proteomes" id="UP000235965"/>
    </source>
</evidence>
<proteinExistence type="predicted"/>
<keyword evidence="1" id="KW-0433">Leucine-rich repeat</keyword>
<comment type="caution">
    <text evidence="4">The sequence shown here is derived from an EMBL/GenBank/DDBJ whole genome shotgun (WGS) entry which is preliminary data.</text>
</comment>
<organism evidence="4 5">
    <name type="scientific">Cryptotermes secundus</name>
    <dbReference type="NCBI Taxonomy" id="105785"/>
    <lineage>
        <taxon>Eukaryota</taxon>
        <taxon>Metazoa</taxon>
        <taxon>Ecdysozoa</taxon>
        <taxon>Arthropoda</taxon>
        <taxon>Hexapoda</taxon>
        <taxon>Insecta</taxon>
        <taxon>Pterygota</taxon>
        <taxon>Neoptera</taxon>
        <taxon>Polyneoptera</taxon>
        <taxon>Dictyoptera</taxon>
        <taxon>Blattodea</taxon>
        <taxon>Blattoidea</taxon>
        <taxon>Termitoidae</taxon>
        <taxon>Kalotermitidae</taxon>
        <taxon>Cryptotermitinae</taxon>
        <taxon>Cryptotermes</taxon>
    </lineage>
</organism>
<feature type="compositionally biased region" description="Polar residues" evidence="3">
    <location>
        <begin position="1"/>
        <end position="10"/>
    </location>
</feature>
<dbReference type="InParanoid" id="A0A2J7QHD1"/>
<dbReference type="InterPro" id="IPR001611">
    <property type="entry name" value="Leu-rich_rpt"/>
</dbReference>
<reference evidence="4 5" key="1">
    <citation type="submission" date="2017-12" db="EMBL/GenBank/DDBJ databases">
        <title>Hemimetabolous genomes reveal molecular basis of termite eusociality.</title>
        <authorList>
            <person name="Harrison M.C."/>
            <person name="Jongepier E."/>
            <person name="Robertson H.M."/>
            <person name="Arning N."/>
            <person name="Bitard-Feildel T."/>
            <person name="Chao H."/>
            <person name="Childers C.P."/>
            <person name="Dinh H."/>
            <person name="Doddapaneni H."/>
            <person name="Dugan S."/>
            <person name="Gowin J."/>
            <person name="Greiner C."/>
            <person name="Han Y."/>
            <person name="Hu H."/>
            <person name="Hughes D.S.T."/>
            <person name="Huylmans A.-K."/>
            <person name="Kemena C."/>
            <person name="Kremer L.P.M."/>
            <person name="Lee S.L."/>
            <person name="Lopez-Ezquerra A."/>
            <person name="Mallet L."/>
            <person name="Monroy-Kuhn J.M."/>
            <person name="Moser A."/>
            <person name="Murali S.C."/>
            <person name="Muzny D.M."/>
            <person name="Otani S."/>
            <person name="Piulachs M.-D."/>
            <person name="Poelchau M."/>
            <person name="Qu J."/>
            <person name="Schaub F."/>
            <person name="Wada-Katsumata A."/>
            <person name="Worley K.C."/>
            <person name="Xie Q."/>
            <person name="Ylla G."/>
            <person name="Poulsen M."/>
            <person name="Gibbs R.A."/>
            <person name="Schal C."/>
            <person name="Richards S."/>
            <person name="Belles X."/>
            <person name="Korb J."/>
            <person name="Bornberg-Bauer E."/>
        </authorList>
    </citation>
    <scope>NUCLEOTIDE SEQUENCE [LARGE SCALE GENOMIC DNA]</scope>
    <source>
        <tissue evidence="4">Whole body</tissue>
    </source>
</reference>
<dbReference type="STRING" id="105785.A0A2J7QHD1"/>
<gene>
    <name evidence="4" type="ORF">B7P43_G14664</name>
</gene>
<accession>A0A2J7QHD1</accession>
<dbReference type="Proteomes" id="UP000235965">
    <property type="component" value="Unassembled WGS sequence"/>
</dbReference>
<dbReference type="InterPro" id="IPR025875">
    <property type="entry name" value="Leu-rich_rpt_4"/>
</dbReference>
<evidence type="ECO:0000256" key="2">
    <source>
        <dbReference type="ARBA" id="ARBA00022737"/>
    </source>
</evidence>
<keyword evidence="2" id="KW-0677">Repeat</keyword>
<evidence type="ECO:0000256" key="3">
    <source>
        <dbReference type="SAM" id="MobiDB-lite"/>
    </source>
</evidence>
<sequence length="235" mass="27131">MVKLTSTLVTRKTRKKSRPENDTDILRKLTHLHLQGNFIDTIGDISQCKNLTVIYLQNNCLTKIENLEHATQLTHLYLQRNKISKIENLNGLKNLKKLYLGHNCIAVIEGLDKLYNLEELHVQRQQLPQGETLHFDPRTMKGLARCLHTLDVTSNGMTSVADLECLNELKWLIAQNNCLCDIMDLTRVVSQWNNITSLELEGNPVCSQQKYRERLITCSNKLGEWVHRCHMVVIF</sequence>
<dbReference type="PROSITE" id="PS51450">
    <property type="entry name" value="LRR"/>
    <property type="match status" value="4"/>
</dbReference>
<dbReference type="OrthoDB" id="10262005at2759"/>
<dbReference type="Gene3D" id="3.80.10.10">
    <property type="entry name" value="Ribonuclease Inhibitor"/>
    <property type="match status" value="2"/>
</dbReference>
<name>A0A2J7QHD1_9NEOP</name>
<dbReference type="SUPFAM" id="SSF52058">
    <property type="entry name" value="L domain-like"/>
    <property type="match status" value="1"/>
</dbReference>
<evidence type="ECO:0008006" key="6">
    <source>
        <dbReference type="Google" id="ProtNLM"/>
    </source>
</evidence>
<dbReference type="PANTHER" id="PTHR46652">
    <property type="entry name" value="LEUCINE-RICH REPEAT AND IQ DOMAIN-CONTAINING PROTEIN 1-RELATED"/>
    <property type="match status" value="1"/>
</dbReference>
<protein>
    <recommendedName>
        <fullName evidence="6">Protein phosphatase 1 regulatory subunit 42</fullName>
    </recommendedName>
</protein>
<dbReference type="EMBL" id="NEVH01013982">
    <property type="protein sequence ID" value="PNF27976.1"/>
    <property type="molecule type" value="Genomic_DNA"/>
</dbReference>
<dbReference type="Pfam" id="PF12799">
    <property type="entry name" value="LRR_4"/>
    <property type="match status" value="2"/>
</dbReference>
<dbReference type="CDD" id="cd21340">
    <property type="entry name" value="PPP1R42"/>
    <property type="match status" value="1"/>
</dbReference>
<feature type="region of interest" description="Disordered" evidence="3">
    <location>
        <begin position="1"/>
        <end position="20"/>
    </location>
</feature>
<dbReference type="SMART" id="SM00365">
    <property type="entry name" value="LRR_SD22"/>
    <property type="match status" value="5"/>
</dbReference>
<dbReference type="AlphaFoldDB" id="A0A2J7QHD1"/>
<evidence type="ECO:0000256" key="1">
    <source>
        <dbReference type="ARBA" id="ARBA00022614"/>
    </source>
</evidence>
<keyword evidence="5" id="KW-1185">Reference proteome</keyword>